<name>A0AAV4QGR3_CAEEX</name>
<organism evidence="1 2">
    <name type="scientific">Caerostris extrusa</name>
    <name type="common">Bark spider</name>
    <name type="synonym">Caerostris bankana</name>
    <dbReference type="NCBI Taxonomy" id="172846"/>
    <lineage>
        <taxon>Eukaryota</taxon>
        <taxon>Metazoa</taxon>
        <taxon>Ecdysozoa</taxon>
        <taxon>Arthropoda</taxon>
        <taxon>Chelicerata</taxon>
        <taxon>Arachnida</taxon>
        <taxon>Araneae</taxon>
        <taxon>Araneomorphae</taxon>
        <taxon>Entelegynae</taxon>
        <taxon>Araneoidea</taxon>
        <taxon>Araneidae</taxon>
        <taxon>Caerostris</taxon>
    </lineage>
</organism>
<sequence>MEKICQCPGRLDFYPLVRGGVLFPPYHPSESDEGIPLSATWGRALWGYRLLPRAEGLSEG</sequence>
<evidence type="ECO:0000313" key="1">
    <source>
        <dbReference type="EMBL" id="GIY07437.1"/>
    </source>
</evidence>
<reference evidence="1 2" key="1">
    <citation type="submission" date="2021-06" db="EMBL/GenBank/DDBJ databases">
        <title>Caerostris extrusa draft genome.</title>
        <authorList>
            <person name="Kono N."/>
            <person name="Arakawa K."/>
        </authorList>
    </citation>
    <scope>NUCLEOTIDE SEQUENCE [LARGE SCALE GENOMIC DNA]</scope>
</reference>
<dbReference type="AlphaFoldDB" id="A0AAV4QGR3"/>
<evidence type="ECO:0000313" key="2">
    <source>
        <dbReference type="Proteomes" id="UP001054945"/>
    </source>
</evidence>
<proteinExistence type="predicted"/>
<comment type="caution">
    <text evidence="1">The sequence shown here is derived from an EMBL/GenBank/DDBJ whole genome shotgun (WGS) entry which is preliminary data.</text>
</comment>
<accession>A0AAV4QGR3</accession>
<feature type="non-terminal residue" evidence="1">
    <location>
        <position position="60"/>
    </location>
</feature>
<dbReference type="Proteomes" id="UP001054945">
    <property type="component" value="Unassembled WGS sequence"/>
</dbReference>
<keyword evidence="2" id="KW-1185">Reference proteome</keyword>
<dbReference type="EMBL" id="BPLR01006108">
    <property type="protein sequence ID" value="GIY07437.1"/>
    <property type="molecule type" value="Genomic_DNA"/>
</dbReference>
<protein>
    <submittedName>
        <fullName evidence="1">Uncharacterized protein</fullName>
    </submittedName>
</protein>
<gene>
    <name evidence="1" type="ORF">CEXT_620581</name>
</gene>